<accession>A0ABT1XP65</accession>
<name>A0ABT1XP65_9SPHN</name>
<reference evidence="1 2" key="1">
    <citation type="submission" date="2022-08" db="EMBL/GenBank/DDBJ databases">
        <title>Polyphasic taxonomy analysis of Qipengyuania sp.RS5-5.</title>
        <authorList>
            <person name="Xamxidin M."/>
            <person name="Wu M."/>
        </authorList>
    </citation>
    <scope>NUCLEOTIDE SEQUENCE [LARGE SCALE GENOMIC DNA]</scope>
    <source>
        <strain evidence="1 2">RS5-5</strain>
    </source>
</reference>
<proteinExistence type="predicted"/>
<dbReference type="Proteomes" id="UP001206067">
    <property type="component" value="Unassembled WGS sequence"/>
</dbReference>
<protein>
    <recommendedName>
        <fullName evidence="3">Restriction endonuclease</fullName>
    </recommendedName>
</protein>
<dbReference type="EMBL" id="JANKHH010000003">
    <property type="protein sequence ID" value="MCR2833458.1"/>
    <property type="molecule type" value="Genomic_DNA"/>
</dbReference>
<organism evidence="1 2">
    <name type="scientific">Parerythrobacter lacustris</name>
    <dbReference type="NCBI Taxonomy" id="2969984"/>
    <lineage>
        <taxon>Bacteria</taxon>
        <taxon>Pseudomonadati</taxon>
        <taxon>Pseudomonadota</taxon>
        <taxon>Alphaproteobacteria</taxon>
        <taxon>Sphingomonadales</taxon>
        <taxon>Erythrobacteraceae</taxon>
        <taxon>Parerythrobacter</taxon>
    </lineage>
</organism>
<comment type="caution">
    <text evidence="1">The sequence shown here is derived from an EMBL/GenBank/DDBJ whole genome shotgun (WGS) entry which is preliminary data.</text>
</comment>
<evidence type="ECO:0008006" key="3">
    <source>
        <dbReference type="Google" id="ProtNLM"/>
    </source>
</evidence>
<sequence length="208" mass="23289">MPLPLVEAKHFNANAQLPYGLQVDHIREGMNSFLDFLGFINDSLATRELQSFESMLMPANFSSIVGEYMSSAIPRHCPSISKNQYHNGHPDLVPTGMYPGNSSQYGHEGIEIKGSRYLKGWQGHNAEESFLLVFCYEANRPADEQKGVAPFPFRYLLVCGAKLEASDWQFAGRSETSRRTITATIKRSGYDKMMTNWIYKAPLGGLLG</sequence>
<dbReference type="RefSeq" id="WP_257595223.1">
    <property type="nucleotide sequence ID" value="NZ_JANKHH010000003.1"/>
</dbReference>
<evidence type="ECO:0000313" key="2">
    <source>
        <dbReference type="Proteomes" id="UP001206067"/>
    </source>
</evidence>
<gene>
    <name evidence="1" type="ORF">NSO95_05845</name>
</gene>
<keyword evidence="2" id="KW-1185">Reference proteome</keyword>
<evidence type="ECO:0000313" key="1">
    <source>
        <dbReference type="EMBL" id="MCR2833458.1"/>
    </source>
</evidence>